<dbReference type="InterPro" id="IPR052155">
    <property type="entry name" value="Biofilm_reg_signaling"/>
</dbReference>
<dbReference type="InterPro" id="IPR035919">
    <property type="entry name" value="EAL_sf"/>
</dbReference>
<dbReference type="Pfam" id="PF00990">
    <property type="entry name" value="GGDEF"/>
    <property type="match status" value="1"/>
</dbReference>
<dbReference type="SUPFAM" id="SSF141868">
    <property type="entry name" value="EAL domain-like"/>
    <property type="match status" value="1"/>
</dbReference>
<dbReference type="EMBL" id="CP101740">
    <property type="protein sequence ID" value="UUL83262.1"/>
    <property type="molecule type" value="Genomic_DNA"/>
</dbReference>
<dbReference type="Proteomes" id="UP001058533">
    <property type="component" value="Chromosome"/>
</dbReference>
<name>A0ABY5L907_9SPHN</name>
<dbReference type="PANTHER" id="PTHR44757:SF2">
    <property type="entry name" value="BIOFILM ARCHITECTURE MAINTENANCE PROTEIN MBAA"/>
    <property type="match status" value="1"/>
</dbReference>
<sequence length="690" mass="75528">MRFSIAARVTVAAAAMLAFLLLLLGLSIDVGRQVQAADRQISALTGLLKDQEDTDRAQRALRLAIGEATRSAEDGDAVSAERWGALRAQLQRFRAKSVRSRALLDSAEIGLVREHIEVDLASARDFVSVAAKLLMVAEDRPDAVTTVMPDFLRTLRALEARRTATRDVLVREIDVAVQKSIVSSRRSTLRLVVGAIVALLILIVLVLWIRRSVIKPMVEIAKGLRHPGFDRIATACPPFVDRSDEVGDLARGLLEYRLNVGEQEKARRQIDFLAHHDALTGLPNRLVFESRLRQELRRTGRTADSVAVFAIDLDDFKAINDRLGHAGGDEALRRAGKMLVECARADDLVARIGGDEFAVIQVAADQPAAAQALLARLFKATENQTDNLSVRMSIGVAIARGEQDVEELYNHADVALYRAKADGRNTARFFDEGMEAETRLRRRLSRDLQGAAQAGQFHICYQPIAACDTLEVIGYEALLRWRHPDLGDVAPSVFIPIAESTGSIDNIGRWMAGEALAEAARWRPDLTLALNLSPVQFRQPDLADALYALAGQHGVAIGRVQFEVTENVTLLGHQRDAVLTSLRQLQHWGAKVVMDDFGTGHASLSNLQAFEFDGMKIDGRFIAAMLDHRSSALIVRAAIGLGKSLGVPVVAECVETQAQFEQLCAWGCTQVQGYLFGRPVSADQLTAARG</sequence>
<feature type="transmembrane region" description="Helical" evidence="1">
    <location>
        <begin position="189"/>
        <end position="209"/>
    </location>
</feature>
<dbReference type="PROSITE" id="PS50883">
    <property type="entry name" value="EAL"/>
    <property type="match status" value="1"/>
</dbReference>
<reference evidence="4" key="1">
    <citation type="submission" date="2022-07" db="EMBL/GenBank/DDBJ databases">
        <title>Sphingomonas sp. nov., a novel bacterium isolated from the north slope of the Mount Everest.</title>
        <authorList>
            <person name="Cui X."/>
            <person name="Liu Y."/>
        </authorList>
    </citation>
    <scope>NUCLEOTIDE SEQUENCE</scope>
    <source>
        <strain evidence="4">S5-59</strain>
    </source>
</reference>
<feature type="domain" description="EAL" evidence="2">
    <location>
        <begin position="441"/>
        <end position="690"/>
    </location>
</feature>
<organism evidence="4 5">
    <name type="scientific">Sphingomonas qomolangmaensis</name>
    <dbReference type="NCBI Taxonomy" id="2918765"/>
    <lineage>
        <taxon>Bacteria</taxon>
        <taxon>Pseudomonadati</taxon>
        <taxon>Pseudomonadota</taxon>
        <taxon>Alphaproteobacteria</taxon>
        <taxon>Sphingomonadales</taxon>
        <taxon>Sphingomonadaceae</taxon>
        <taxon>Sphingomonas</taxon>
    </lineage>
</organism>
<keyword evidence="1" id="KW-1133">Transmembrane helix</keyword>
<gene>
    <name evidence="4" type="ORF">NMP03_03250</name>
</gene>
<accession>A0ABY5L907</accession>
<dbReference type="CDD" id="cd01948">
    <property type="entry name" value="EAL"/>
    <property type="match status" value="1"/>
</dbReference>
<keyword evidence="5" id="KW-1185">Reference proteome</keyword>
<evidence type="ECO:0000313" key="5">
    <source>
        <dbReference type="Proteomes" id="UP001058533"/>
    </source>
</evidence>
<feature type="domain" description="GGDEF" evidence="3">
    <location>
        <begin position="304"/>
        <end position="432"/>
    </location>
</feature>
<dbReference type="InterPro" id="IPR043128">
    <property type="entry name" value="Rev_trsase/Diguanyl_cyclase"/>
</dbReference>
<dbReference type="RefSeq" id="WP_256507105.1">
    <property type="nucleotide sequence ID" value="NZ_CP101740.1"/>
</dbReference>
<dbReference type="SMART" id="SM00267">
    <property type="entry name" value="GGDEF"/>
    <property type="match status" value="1"/>
</dbReference>
<proteinExistence type="predicted"/>
<dbReference type="InterPro" id="IPR029787">
    <property type="entry name" value="Nucleotide_cyclase"/>
</dbReference>
<dbReference type="Gene3D" id="3.30.70.270">
    <property type="match status" value="1"/>
</dbReference>
<dbReference type="Pfam" id="PF00563">
    <property type="entry name" value="EAL"/>
    <property type="match status" value="1"/>
</dbReference>
<dbReference type="SUPFAM" id="SSF55073">
    <property type="entry name" value="Nucleotide cyclase"/>
    <property type="match status" value="1"/>
</dbReference>
<evidence type="ECO:0000313" key="4">
    <source>
        <dbReference type="EMBL" id="UUL83262.1"/>
    </source>
</evidence>
<dbReference type="PROSITE" id="PS50887">
    <property type="entry name" value="GGDEF"/>
    <property type="match status" value="1"/>
</dbReference>
<protein>
    <submittedName>
        <fullName evidence="4">EAL domain-containing protein</fullName>
    </submittedName>
</protein>
<keyword evidence="1" id="KW-0812">Transmembrane</keyword>
<dbReference type="Gene3D" id="6.10.340.10">
    <property type="match status" value="1"/>
</dbReference>
<keyword evidence="1" id="KW-0472">Membrane</keyword>
<dbReference type="PANTHER" id="PTHR44757">
    <property type="entry name" value="DIGUANYLATE CYCLASE DGCP"/>
    <property type="match status" value="1"/>
</dbReference>
<evidence type="ECO:0000259" key="3">
    <source>
        <dbReference type="PROSITE" id="PS50887"/>
    </source>
</evidence>
<dbReference type="NCBIfam" id="TIGR00254">
    <property type="entry name" value="GGDEF"/>
    <property type="match status" value="1"/>
</dbReference>
<dbReference type="SMART" id="SM00052">
    <property type="entry name" value="EAL"/>
    <property type="match status" value="1"/>
</dbReference>
<evidence type="ECO:0000259" key="2">
    <source>
        <dbReference type="PROSITE" id="PS50883"/>
    </source>
</evidence>
<dbReference type="InterPro" id="IPR001633">
    <property type="entry name" value="EAL_dom"/>
</dbReference>
<dbReference type="InterPro" id="IPR000160">
    <property type="entry name" value="GGDEF_dom"/>
</dbReference>
<dbReference type="Gene3D" id="3.20.20.450">
    <property type="entry name" value="EAL domain"/>
    <property type="match status" value="1"/>
</dbReference>
<evidence type="ECO:0000256" key="1">
    <source>
        <dbReference type="SAM" id="Phobius"/>
    </source>
</evidence>
<dbReference type="CDD" id="cd01949">
    <property type="entry name" value="GGDEF"/>
    <property type="match status" value="1"/>
</dbReference>